<protein>
    <submittedName>
        <fullName evidence="8">2OG-Fe(II) oxygenase</fullName>
        <ecNumber evidence="8">1.14.11.-</ecNumber>
    </submittedName>
</protein>
<evidence type="ECO:0000256" key="6">
    <source>
        <dbReference type="ARBA" id="ARBA00023004"/>
    </source>
</evidence>
<dbReference type="EMBL" id="CP152380">
    <property type="protein sequence ID" value="XAF52917.1"/>
    <property type="molecule type" value="Genomic_DNA"/>
</dbReference>
<keyword evidence="2" id="KW-0479">Metal-binding</keyword>
<dbReference type="Proteomes" id="UP001445268">
    <property type="component" value="Chromosome"/>
</dbReference>
<dbReference type="Gene3D" id="2.60.120.620">
    <property type="entry name" value="q2cbj1_9rhob like domain"/>
    <property type="match status" value="1"/>
</dbReference>
<evidence type="ECO:0000259" key="7">
    <source>
        <dbReference type="PROSITE" id="PS51471"/>
    </source>
</evidence>
<dbReference type="InterPro" id="IPR006620">
    <property type="entry name" value="Pro_4_hyd_alph"/>
</dbReference>
<comment type="cofactor">
    <cofactor evidence="1">
        <name>L-ascorbate</name>
        <dbReference type="ChEBI" id="CHEBI:38290"/>
    </cofactor>
</comment>
<dbReference type="RefSeq" id="WP_342630884.1">
    <property type="nucleotide sequence ID" value="NZ_CP152380.1"/>
</dbReference>
<name>A0ABZ3DZS7_9GAMM</name>
<dbReference type="GO" id="GO:0016491">
    <property type="term" value="F:oxidoreductase activity"/>
    <property type="evidence" value="ECO:0007669"/>
    <property type="project" value="UniProtKB-KW"/>
</dbReference>
<accession>A0ABZ3DZS7</accession>
<evidence type="ECO:0000313" key="8">
    <source>
        <dbReference type="EMBL" id="XAF52917.1"/>
    </source>
</evidence>
<evidence type="ECO:0000256" key="1">
    <source>
        <dbReference type="ARBA" id="ARBA00001961"/>
    </source>
</evidence>
<evidence type="ECO:0000256" key="5">
    <source>
        <dbReference type="ARBA" id="ARBA00023002"/>
    </source>
</evidence>
<keyword evidence="5 8" id="KW-0560">Oxidoreductase</keyword>
<evidence type="ECO:0000256" key="4">
    <source>
        <dbReference type="ARBA" id="ARBA00022964"/>
    </source>
</evidence>
<keyword evidence="4" id="KW-0223">Dioxygenase</keyword>
<sequence>MIASTGHIYDNRCKAFVTYKQDNERVGNKVATRGTLMKLRAGEPFPDFVLPAMGGANRLFYEQYCGKPALLIISASPKRFEALEGMESANLTILLFGKSRLGSIGGPVINLPERLREKLDANTSKATKAVLLNSRLRIEQIFDTPSPELLEEVAMQVAPLREVRRIVTGAAPVLFADSIIEPALSRALIELHQSENIESRMNRGIGSEQELKVDPRIKSRWDHPLIDQGLIQQLTAEIARGLIPAITRSFHFKPTRFEGYKVVAYKSTDNGCFGLHRDNVAEEVRHRRLALSINLNTDFEGGELYFPEYSTDLYRPEAGSALVFSGSLLHGVKPVTSGVRYALITFLW</sequence>
<evidence type="ECO:0000313" key="9">
    <source>
        <dbReference type="Proteomes" id="UP001445268"/>
    </source>
</evidence>
<gene>
    <name evidence="8" type="ORF">AAGT77_13445</name>
</gene>
<reference evidence="8 9" key="1">
    <citation type="submission" date="2024-04" db="EMBL/GenBank/DDBJ databases">
        <title>Marinobacter sp. SBY-1.</title>
        <authorList>
            <person name="Pan C."/>
        </authorList>
    </citation>
    <scope>NUCLEOTIDE SEQUENCE [LARGE SCALE GENOMIC DNA]</scope>
    <source>
        <strain evidence="8 9">SBY-1</strain>
    </source>
</reference>
<evidence type="ECO:0000256" key="3">
    <source>
        <dbReference type="ARBA" id="ARBA00022896"/>
    </source>
</evidence>
<keyword evidence="6" id="KW-0408">Iron</keyword>
<dbReference type="InterPro" id="IPR005123">
    <property type="entry name" value="Oxoglu/Fe-dep_dioxygenase_dom"/>
</dbReference>
<proteinExistence type="predicted"/>
<dbReference type="PROSITE" id="PS51471">
    <property type="entry name" value="FE2OG_OXY"/>
    <property type="match status" value="1"/>
</dbReference>
<evidence type="ECO:0000256" key="2">
    <source>
        <dbReference type="ARBA" id="ARBA00022723"/>
    </source>
</evidence>
<feature type="domain" description="Fe2OG dioxygenase" evidence="7">
    <location>
        <begin position="256"/>
        <end position="348"/>
    </location>
</feature>
<organism evidence="8 9">
    <name type="scientific">Marinobacter alkaliphilus</name>
    <dbReference type="NCBI Taxonomy" id="254719"/>
    <lineage>
        <taxon>Bacteria</taxon>
        <taxon>Pseudomonadati</taxon>
        <taxon>Pseudomonadota</taxon>
        <taxon>Gammaproteobacteria</taxon>
        <taxon>Pseudomonadales</taxon>
        <taxon>Marinobacteraceae</taxon>
        <taxon>Marinobacter</taxon>
    </lineage>
</organism>
<keyword evidence="3" id="KW-0847">Vitamin C</keyword>
<keyword evidence="9" id="KW-1185">Reference proteome</keyword>
<dbReference type="SMART" id="SM00702">
    <property type="entry name" value="P4Hc"/>
    <property type="match status" value="1"/>
</dbReference>
<dbReference type="EC" id="1.14.11.-" evidence="8"/>